<sequence length="81" mass="8842">MNSGELLELSEVLSATTASQTQTPHFLVELEHAHPCWHNAVCSLHGDEDGSYRSHTVKGGNGGIVLRGEQERTKTDRIDGE</sequence>
<feature type="region of interest" description="Disordered" evidence="1">
    <location>
        <begin position="51"/>
        <end position="81"/>
    </location>
</feature>
<evidence type="ECO:0000313" key="2">
    <source>
        <dbReference type="EMBL" id="KAL2068846.1"/>
    </source>
</evidence>
<feature type="non-terminal residue" evidence="2">
    <location>
        <position position="81"/>
    </location>
</feature>
<dbReference type="Proteomes" id="UP001595075">
    <property type="component" value="Unassembled WGS sequence"/>
</dbReference>
<dbReference type="EMBL" id="JAZHXI010000008">
    <property type="protein sequence ID" value="KAL2068846.1"/>
    <property type="molecule type" value="Genomic_DNA"/>
</dbReference>
<gene>
    <name evidence="2" type="ORF">VTL71DRAFT_15184</name>
</gene>
<reference evidence="2 3" key="1">
    <citation type="journal article" date="2024" name="Commun. Biol.">
        <title>Comparative genomic analysis of thermophilic fungi reveals convergent evolutionary adaptations and gene losses.</title>
        <authorList>
            <person name="Steindorff A.S."/>
            <person name="Aguilar-Pontes M.V."/>
            <person name="Robinson A.J."/>
            <person name="Andreopoulos B."/>
            <person name="LaButti K."/>
            <person name="Kuo A."/>
            <person name="Mondo S."/>
            <person name="Riley R."/>
            <person name="Otillar R."/>
            <person name="Haridas S."/>
            <person name="Lipzen A."/>
            <person name="Grimwood J."/>
            <person name="Schmutz J."/>
            <person name="Clum A."/>
            <person name="Reid I.D."/>
            <person name="Moisan M.C."/>
            <person name="Butler G."/>
            <person name="Nguyen T.T.M."/>
            <person name="Dewar K."/>
            <person name="Conant G."/>
            <person name="Drula E."/>
            <person name="Henrissat B."/>
            <person name="Hansel C."/>
            <person name="Singer S."/>
            <person name="Hutchinson M.I."/>
            <person name="de Vries R.P."/>
            <person name="Natvig D.O."/>
            <person name="Powell A.J."/>
            <person name="Tsang A."/>
            <person name="Grigoriev I.V."/>
        </authorList>
    </citation>
    <scope>NUCLEOTIDE SEQUENCE [LARGE SCALE GENOMIC DNA]</scope>
    <source>
        <strain evidence="2 3">CBS 494.80</strain>
    </source>
</reference>
<accession>A0ABR4CFU2</accession>
<keyword evidence="3" id="KW-1185">Reference proteome</keyword>
<feature type="compositionally biased region" description="Basic and acidic residues" evidence="1">
    <location>
        <begin position="68"/>
        <end position="81"/>
    </location>
</feature>
<comment type="caution">
    <text evidence="2">The sequence shown here is derived from an EMBL/GenBank/DDBJ whole genome shotgun (WGS) entry which is preliminary data.</text>
</comment>
<evidence type="ECO:0000256" key="1">
    <source>
        <dbReference type="SAM" id="MobiDB-lite"/>
    </source>
</evidence>
<evidence type="ECO:0000313" key="3">
    <source>
        <dbReference type="Proteomes" id="UP001595075"/>
    </source>
</evidence>
<organism evidence="2 3">
    <name type="scientific">Oculimacula yallundae</name>
    <dbReference type="NCBI Taxonomy" id="86028"/>
    <lineage>
        <taxon>Eukaryota</taxon>
        <taxon>Fungi</taxon>
        <taxon>Dikarya</taxon>
        <taxon>Ascomycota</taxon>
        <taxon>Pezizomycotina</taxon>
        <taxon>Leotiomycetes</taxon>
        <taxon>Helotiales</taxon>
        <taxon>Ploettnerulaceae</taxon>
        <taxon>Oculimacula</taxon>
    </lineage>
</organism>
<name>A0ABR4CFU2_9HELO</name>
<proteinExistence type="predicted"/>
<protein>
    <submittedName>
        <fullName evidence="2">Uncharacterized protein</fullName>
    </submittedName>
</protein>